<comment type="caution">
    <text evidence="2">The sequence shown here is derived from an EMBL/GenBank/DDBJ whole genome shotgun (WGS) entry which is preliminary data.</text>
</comment>
<evidence type="ECO:0000313" key="2">
    <source>
        <dbReference type="EMBL" id="KAA6412896.1"/>
    </source>
</evidence>
<comment type="similarity">
    <text evidence="1">Belongs to the Cyclase 1 superfamily.</text>
</comment>
<dbReference type="Pfam" id="PF04199">
    <property type="entry name" value="Cyclase"/>
    <property type="match status" value="1"/>
</dbReference>
<accession>A0A5M8PTI3</accession>
<dbReference type="PANTHER" id="PTHR34861:SF11">
    <property type="entry name" value="CYCLASE"/>
    <property type="match status" value="1"/>
</dbReference>
<organism evidence="2 3">
    <name type="scientific">Lasallia pustulata</name>
    <dbReference type="NCBI Taxonomy" id="136370"/>
    <lineage>
        <taxon>Eukaryota</taxon>
        <taxon>Fungi</taxon>
        <taxon>Dikarya</taxon>
        <taxon>Ascomycota</taxon>
        <taxon>Pezizomycotina</taxon>
        <taxon>Lecanoromycetes</taxon>
        <taxon>OSLEUM clade</taxon>
        <taxon>Umbilicariomycetidae</taxon>
        <taxon>Umbilicariales</taxon>
        <taxon>Umbilicariaceae</taxon>
        <taxon>Lasallia</taxon>
    </lineage>
</organism>
<dbReference type="EMBL" id="VXIT01000005">
    <property type="protein sequence ID" value="KAA6412896.1"/>
    <property type="molecule type" value="Genomic_DNA"/>
</dbReference>
<dbReference type="AlphaFoldDB" id="A0A5M8PTI3"/>
<dbReference type="OrthoDB" id="5396at2759"/>
<dbReference type="PANTHER" id="PTHR34861">
    <property type="match status" value="1"/>
</dbReference>
<evidence type="ECO:0000313" key="3">
    <source>
        <dbReference type="Proteomes" id="UP000324767"/>
    </source>
</evidence>
<evidence type="ECO:0000256" key="1">
    <source>
        <dbReference type="ARBA" id="ARBA00007865"/>
    </source>
</evidence>
<dbReference type="InterPro" id="IPR007325">
    <property type="entry name" value="KFase/CYL"/>
</dbReference>
<protein>
    <submittedName>
        <fullName evidence="2">Major facilitator superfamily</fullName>
    </submittedName>
</protein>
<dbReference type="Proteomes" id="UP000324767">
    <property type="component" value="Unassembled WGS sequence"/>
</dbReference>
<dbReference type="Gene3D" id="3.50.30.50">
    <property type="entry name" value="Putative cyclase"/>
    <property type="match status" value="1"/>
</dbReference>
<reference evidence="2 3" key="1">
    <citation type="submission" date="2019-09" db="EMBL/GenBank/DDBJ databases">
        <title>The hologenome of the rock-dwelling lichen Lasallia pustulata.</title>
        <authorList>
            <person name="Greshake Tzovaras B."/>
            <person name="Segers F."/>
            <person name="Bicker A."/>
            <person name="Dal Grande F."/>
            <person name="Otte J."/>
            <person name="Hankeln T."/>
            <person name="Schmitt I."/>
            <person name="Ebersberger I."/>
        </authorList>
    </citation>
    <scope>NUCLEOTIDE SEQUENCE [LARGE SCALE GENOMIC DNA]</scope>
    <source>
        <strain evidence="2">A1-1</strain>
    </source>
</reference>
<dbReference type="InterPro" id="IPR037175">
    <property type="entry name" value="KFase_sf"/>
</dbReference>
<gene>
    <name evidence="2" type="ORF">FRX48_03889</name>
</gene>
<dbReference type="GO" id="GO:0004061">
    <property type="term" value="F:arylformamidase activity"/>
    <property type="evidence" value="ECO:0007669"/>
    <property type="project" value="InterPro"/>
</dbReference>
<sequence>MTSKRPNGLPKFSNLPLGKGDPPYSAWGLYGMDDGLGTLNRLTDDLVLKAAKQEIQTGIRISLNWPLDAQSKPLFGRQGFHKTIYHRAPRIDVWTFNTQSSSQWDGLRHFAYQKEQKFNNGVSMEDIHGEHKSDVNGIHAWAEKGIVGRGVLLGFDAWRHANNIPYEPFRTGSITLNQLKAVAAAQGTDIKFGDVLLIRSGYVRTFGGLSEAEIEVNASEKPPLLSGEEQSEDVLE</sequence>
<dbReference type="GO" id="GO:0019441">
    <property type="term" value="P:L-tryptophan catabolic process to kynurenine"/>
    <property type="evidence" value="ECO:0007669"/>
    <property type="project" value="InterPro"/>
</dbReference>
<proteinExistence type="inferred from homology"/>
<name>A0A5M8PTI3_9LECA</name>